<dbReference type="OrthoDB" id="8955051at2"/>
<name>A0A434ATX4_9BACT</name>
<dbReference type="RefSeq" id="WP_127344042.1">
    <property type="nucleotide sequence ID" value="NZ_RJJX01000014.1"/>
</dbReference>
<dbReference type="InterPro" id="IPR015424">
    <property type="entry name" value="PyrdxlP-dep_Trfase"/>
</dbReference>
<evidence type="ECO:0000313" key="2">
    <source>
        <dbReference type="Proteomes" id="UP000282985"/>
    </source>
</evidence>
<accession>A0A434ATX4</accession>
<proteinExistence type="predicted"/>
<organism evidence="1 2">
    <name type="scientific">Ancylomarina longa</name>
    <dbReference type="NCBI Taxonomy" id="2487017"/>
    <lineage>
        <taxon>Bacteria</taxon>
        <taxon>Pseudomonadati</taxon>
        <taxon>Bacteroidota</taxon>
        <taxon>Bacteroidia</taxon>
        <taxon>Marinilabiliales</taxon>
        <taxon>Marinifilaceae</taxon>
        <taxon>Ancylomarina</taxon>
    </lineage>
</organism>
<evidence type="ECO:0008006" key="3">
    <source>
        <dbReference type="Google" id="ProtNLM"/>
    </source>
</evidence>
<dbReference type="SUPFAM" id="SSF53383">
    <property type="entry name" value="PLP-dependent transferases"/>
    <property type="match status" value="1"/>
</dbReference>
<comment type="caution">
    <text evidence="1">The sequence shown here is derived from an EMBL/GenBank/DDBJ whole genome shotgun (WGS) entry which is preliminary data.</text>
</comment>
<gene>
    <name evidence="1" type="ORF">DLK05_11080</name>
</gene>
<evidence type="ECO:0000313" key="1">
    <source>
        <dbReference type="EMBL" id="RUT77874.1"/>
    </source>
</evidence>
<sequence>MGQRSIGGYFELESRFESEYHAGLVRLNSGRNCLEYILRANHYRKIYLPVYSCSALLEPILKLNLEFEWYAISSDLEPIQLKPLKEDECLLVINYFGLKGRYIAELSKMAINLIVDNSQAFFELPLPKVDTFYSARKFFGVPDGAYLSTNLFLEEEFEKEVSWNRTEHLLRRFENGAMDGYSRFLKNEEYLCGLPIKYMSNFTTRILAGINYKSVVTRRNQNFQYLNLKLKHKNNLSFSDTEIDGPMTYPLYVEKDSLREELIKQEIFVPTYWPNILENSKADQVEYQLSKYIIPLPVDQRYGLLDMDRICNVINSVL</sequence>
<dbReference type="AlphaFoldDB" id="A0A434ATX4"/>
<reference evidence="1 2" key="1">
    <citation type="submission" date="2018-11" db="EMBL/GenBank/DDBJ databases">
        <title>Parancylomarina longa gen. nov., sp. nov., isolated from sediments of southern Okinawa.</title>
        <authorList>
            <person name="Fu T."/>
        </authorList>
    </citation>
    <scope>NUCLEOTIDE SEQUENCE [LARGE SCALE GENOMIC DNA]</scope>
    <source>
        <strain evidence="1 2">T3-2 S1-C</strain>
    </source>
</reference>
<dbReference type="EMBL" id="RJJX01000014">
    <property type="protein sequence ID" value="RUT77874.1"/>
    <property type="molecule type" value="Genomic_DNA"/>
</dbReference>
<dbReference type="Proteomes" id="UP000282985">
    <property type="component" value="Unassembled WGS sequence"/>
</dbReference>
<keyword evidence="2" id="KW-1185">Reference proteome</keyword>
<protein>
    <recommendedName>
        <fullName evidence="3">DegT/DnrJ/EryC1/StrS aminotransferase family protein</fullName>
    </recommendedName>
</protein>